<dbReference type="RefSeq" id="WP_345372202.1">
    <property type="nucleotide sequence ID" value="NZ_BAABJX010000036.1"/>
</dbReference>
<sequence>MEKLKSLFISLFVLLTFNSCDYISDFVDPEPTFDVTEDAGNLVINNYSDHALVLYHNGEPYKKIPNSATDFIIWLPNDNDMTFDLQLYKYDDVAPNFPANPDLTKVYKRWNINLSDSKDIEKRATWHITNNEAEINSGNLKFSYVGGTDYQVDVFLNNQNGAKIITLKPGDQYDKIVGIDYGAYTLHFRYWISDPNTPEGLQIKGWVEKEVVAGQEVDIWAVINSNRPEKHLFIPHYDQVNAVPDRRGSIKIINQYPEPIAIRANGRDIEELMYLDGDTQAASMLAYGDAIEFVLDENIYTLEATSITAGGTLATAVIDLSVGENAEWTIKVVDGTVVSEVVDPEPVVEEEEEETPPAESETTN</sequence>
<feature type="compositionally biased region" description="Acidic residues" evidence="1">
    <location>
        <begin position="343"/>
        <end position="356"/>
    </location>
</feature>
<dbReference type="EMBL" id="BAABJX010000036">
    <property type="protein sequence ID" value="GAA4838330.1"/>
    <property type="molecule type" value="Genomic_DNA"/>
</dbReference>
<dbReference type="Proteomes" id="UP001500298">
    <property type="component" value="Unassembled WGS sequence"/>
</dbReference>
<accession>A0ABP9DCU8</accession>
<comment type="caution">
    <text evidence="2">The sequence shown here is derived from an EMBL/GenBank/DDBJ whole genome shotgun (WGS) entry which is preliminary data.</text>
</comment>
<protein>
    <submittedName>
        <fullName evidence="2">Uncharacterized protein</fullName>
    </submittedName>
</protein>
<gene>
    <name evidence="2" type="ORF">GCM10023331_24370</name>
</gene>
<keyword evidence="3" id="KW-1185">Reference proteome</keyword>
<evidence type="ECO:0000313" key="3">
    <source>
        <dbReference type="Proteomes" id="UP001500298"/>
    </source>
</evidence>
<feature type="region of interest" description="Disordered" evidence="1">
    <location>
        <begin position="343"/>
        <end position="364"/>
    </location>
</feature>
<name>A0ABP9DCU8_9BACT</name>
<reference evidence="3" key="1">
    <citation type="journal article" date="2019" name="Int. J. Syst. Evol. Microbiol.">
        <title>The Global Catalogue of Microorganisms (GCM) 10K type strain sequencing project: providing services to taxonomists for standard genome sequencing and annotation.</title>
        <authorList>
            <consortium name="The Broad Institute Genomics Platform"/>
            <consortium name="The Broad Institute Genome Sequencing Center for Infectious Disease"/>
            <person name="Wu L."/>
            <person name="Ma J."/>
        </authorList>
    </citation>
    <scope>NUCLEOTIDE SEQUENCE [LARGE SCALE GENOMIC DNA]</scope>
    <source>
        <strain evidence="3">JCM 18326</strain>
    </source>
</reference>
<organism evidence="2 3">
    <name type="scientific">Algivirga pacifica</name>
    <dbReference type="NCBI Taxonomy" id="1162670"/>
    <lineage>
        <taxon>Bacteria</taxon>
        <taxon>Pseudomonadati</taxon>
        <taxon>Bacteroidota</taxon>
        <taxon>Cytophagia</taxon>
        <taxon>Cytophagales</taxon>
        <taxon>Flammeovirgaceae</taxon>
        <taxon>Algivirga</taxon>
    </lineage>
</organism>
<evidence type="ECO:0000256" key="1">
    <source>
        <dbReference type="SAM" id="MobiDB-lite"/>
    </source>
</evidence>
<evidence type="ECO:0000313" key="2">
    <source>
        <dbReference type="EMBL" id="GAA4838330.1"/>
    </source>
</evidence>
<proteinExistence type="predicted"/>